<name>T1X6T7_VARPD</name>
<dbReference type="RefSeq" id="WP_021005433.1">
    <property type="nucleotide sequence ID" value="NC_022247.1"/>
</dbReference>
<reference evidence="3 4" key="1">
    <citation type="submission" date="2012-10" db="EMBL/GenBank/DDBJ databases">
        <title>Genome sequence of Variovorax paradoxus B4.</title>
        <authorList>
            <person name="Schuldes J."/>
            <person name="Brandt U."/>
            <person name="Hiessl S."/>
            <person name="Wuebbeler J.H."/>
            <person name="Thuermer A."/>
            <person name="Steinbuechel A."/>
            <person name="Daniel R."/>
        </authorList>
    </citation>
    <scope>NUCLEOTIDE SEQUENCE [LARGE SCALE GENOMIC DNA]</scope>
    <source>
        <strain evidence="3 4">B4</strain>
    </source>
</reference>
<dbReference type="HOGENOM" id="CLU_126578_0_1_4"/>
<dbReference type="KEGG" id="vpd:VAPA_1c07570"/>
<gene>
    <name evidence="3" type="ORF">VAPA_1c07570</name>
</gene>
<organism evidence="3 4">
    <name type="scientific">Variovorax paradoxus B4</name>
    <dbReference type="NCBI Taxonomy" id="1246301"/>
    <lineage>
        <taxon>Bacteria</taxon>
        <taxon>Pseudomonadati</taxon>
        <taxon>Pseudomonadota</taxon>
        <taxon>Betaproteobacteria</taxon>
        <taxon>Burkholderiales</taxon>
        <taxon>Comamonadaceae</taxon>
        <taxon>Variovorax</taxon>
    </lineage>
</organism>
<dbReference type="PATRIC" id="fig|1246301.3.peg.766"/>
<proteinExistence type="predicted"/>
<dbReference type="InterPro" id="IPR038694">
    <property type="entry name" value="DUF427_sf"/>
</dbReference>
<evidence type="ECO:0000313" key="4">
    <source>
        <dbReference type="Proteomes" id="UP000016223"/>
    </source>
</evidence>
<dbReference type="PANTHER" id="PTHR34310">
    <property type="entry name" value="DUF427 DOMAIN PROTEIN (AFU_ORTHOLOGUE AFUA_3G02220)"/>
    <property type="match status" value="1"/>
</dbReference>
<dbReference type="Proteomes" id="UP000016223">
    <property type="component" value="Chromosome 1"/>
</dbReference>
<protein>
    <recommendedName>
        <fullName evidence="2">DUF427 domain-containing protein</fullName>
    </recommendedName>
</protein>
<dbReference type="Pfam" id="PF04248">
    <property type="entry name" value="NTP_transf_9"/>
    <property type="match status" value="1"/>
</dbReference>
<dbReference type="InterPro" id="IPR007361">
    <property type="entry name" value="DUF427"/>
</dbReference>
<accession>T1X6T7</accession>
<evidence type="ECO:0000256" key="1">
    <source>
        <dbReference type="SAM" id="MobiDB-lite"/>
    </source>
</evidence>
<dbReference type="PANTHER" id="PTHR34310:SF9">
    <property type="entry name" value="BLR5716 PROTEIN"/>
    <property type="match status" value="1"/>
</dbReference>
<dbReference type="OrthoDB" id="4565346at2"/>
<dbReference type="Gene3D" id="2.170.150.40">
    <property type="entry name" value="Domain of unknown function (DUF427)"/>
    <property type="match status" value="1"/>
</dbReference>
<feature type="domain" description="DUF427" evidence="2">
    <location>
        <begin position="25"/>
        <end position="116"/>
    </location>
</feature>
<sequence length="128" mass="14923">MSKSPGHQKWPGHQVREEPLRQQPMEVEVEGVVVASSTDVIKVVEDKSPVRYYFPRTDVRTEKLMRSQTTSECPFKGTASYYSLNVGERRLDDAIWSYEDPYDEHQALKGRMAFYDDRFPEIHVRPNS</sequence>
<dbReference type="AlphaFoldDB" id="T1X6T7"/>
<evidence type="ECO:0000259" key="2">
    <source>
        <dbReference type="Pfam" id="PF04248"/>
    </source>
</evidence>
<feature type="region of interest" description="Disordered" evidence="1">
    <location>
        <begin position="1"/>
        <end position="23"/>
    </location>
</feature>
<dbReference type="EMBL" id="CP003911">
    <property type="protein sequence ID" value="AGU47880.1"/>
    <property type="molecule type" value="Genomic_DNA"/>
</dbReference>
<evidence type="ECO:0000313" key="3">
    <source>
        <dbReference type="EMBL" id="AGU47880.1"/>
    </source>
</evidence>